<dbReference type="PROSITE" id="PS50060">
    <property type="entry name" value="MAM_2"/>
    <property type="match status" value="1"/>
</dbReference>
<evidence type="ECO:0000256" key="1">
    <source>
        <dbReference type="SAM" id="MobiDB-lite"/>
    </source>
</evidence>
<name>A0A6I9NJJ4_9TELE</name>
<evidence type="ECO:0000259" key="2">
    <source>
        <dbReference type="PROSITE" id="PS50060"/>
    </source>
</evidence>
<feature type="region of interest" description="Disordered" evidence="1">
    <location>
        <begin position="249"/>
        <end position="269"/>
    </location>
</feature>
<dbReference type="OrthoDB" id="10020495at2759"/>
<sequence>MARVKAKVWEWRPGTPTQYWLFFALAPCRPALPKKRRPPTTGGEYPNPLSKPGRSLPEPKLGEGGSAAFLGQLHQARGFQSYGDPAEGSLHKVVFEVAFNSARGGYVAIDDISFSPEFCHTDTEPNFDPSIANCDFEDGLCLYHQEKTDSKEWSRVSVKPNAYRIGDHTTGVVRNSNNADSQCVSDQLICFCIVSAIAAEVKAPPSVEFVAQVVPDVAAMFVLPPAGPPEVVPQYHSPAPAADAQMFQPIAQPPPVKPPSPPPKPQPVYSNEEIVAELDSVVEEVVGAAVMEVAEAGASYATTALMESGVQVESLLGEVLGQMLQEVSSTEIRLEQQRVTEEKRKLDEARRKQEHEAFLVDFSFSLCSELIYEVLDETIKETATSEIKEAVNEKADRVAKCTEQVCTSLVEDTLDADIARLVEAILEDELQCIHKYIKR</sequence>
<dbReference type="GO" id="GO:0016020">
    <property type="term" value="C:membrane"/>
    <property type="evidence" value="ECO:0007669"/>
    <property type="project" value="InterPro"/>
</dbReference>
<dbReference type="InterPro" id="IPR000998">
    <property type="entry name" value="MAM_dom"/>
</dbReference>
<organism evidence="3 4">
    <name type="scientific">Notothenia coriiceps</name>
    <name type="common">black rockcod</name>
    <dbReference type="NCBI Taxonomy" id="8208"/>
    <lineage>
        <taxon>Eukaryota</taxon>
        <taxon>Metazoa</taxon>
        <taxon>Chordata</taxon>
        <taxon>Craniata</taxon>
        <taxon>Vertebrata</taxon>
        <taxon>Euteleostomi</taxon>
        <taxon>Actinopterygii</taxon>
        <taxon>Neopterygii</taxon>
        <taxon>Teleostei</taxon>
        <taxon>Neoteleostei</taxon>
        <taxon>Acanthomorphata</taxon>
        <taxon>Eupercaria</taxon>
        <taxon>Perciformes</taxon>
        <taxon>Notothenioidei</taxon>
        <taxon>Nototheniidae</taxon>
        <taxon>Notothenia</taxon>
    </lineage>
</organism>
<dbReference type="KEGG" id="ncc:104951714"/>
<feature type="domain" description="MAM" evidence="2">
    <location>
        <begin position="132"/>
        <end position="171"/>
    </location>
</feature>
<dbReference type="Gene3D" id="6.10.250.1340">
    <property type="match status" value="1"/>
</dbReference>
<proteinExistence type="predicted"/>
<dbReference type="RefSeq" id="XP_010776747.1">
    <property type="nucleotide sequence ID" value="XM_010778445.1"/>
</dbReference>
<feature type="region of interest" description="Disordered" evidence="1">
    <location>
        <begin position="33"/>
        <end position="61"/>
    </location>
</feature>
<reference evidence="4" key="1">
    <citation type="submission" date="2025-08" db="UniProtKB">
        <authorList>
            <consortium name="RefSeq"/>
        </authorList>
    </citation>
    <scope>IDENTIFICATION</scope>
    <source>
        <tissue evidence="4">Muscle</tissue>
    </source>
</reference>
<dbReference type="InterPro" id="IPR031910">
    <property type="entry name" value="GANP_CID_dom"/>
</dbReference>
<dbReference type="Proteomes" id="UP000504611">
    <property type="component" value="Unplaced"/>
</dbReference>
<dbReference type="AlphaFoldDB" id="A0A6I9NJJ4"/>
<accession>A0A6I9NJJ4</accession>
<dbReference type="GeneID" id="104951714"/>
<dbReference type="Pfam" id="PF16766">
    <property type="entry name" value="CID_GANP"/>
    <property type="match status" value="1"/>
</dbReference>
<evidence type="ECO:0000313" key="3">
    <source>
        <dbReference type="Proteomes" id="UP000504611"/>
    </source>
</evidence>
<gene>
    <name evidence="4" type="primary">LOC104951714</name>
</gene>
<protein>
    <recommendedName>
        <fullName evidence="2">MAM domain-containing protein</fullName>
    </recommendedName>
</protein>
<feature type="compositionally biased region" description="Pro residues" evidence="1">
    <location>
        <begin position="251"/>
        <end position="266"/>
    </location>
</feature>
<evidence type="ECO:0000313" key="4">
    <source>
        <dbReference type="RefSeq" id="XP_010776747.1"/>
    </source>
</evidence>
<keyword evidence="3" id="KW-1185">Reference proteome</keyword>